<name>A0A139SJ94_9BACT</name>
<evidence type="ECO:0000313" key="1">
    <source>
        <dbReference type="EMBL" id="KXU34648.1"/>
    </source>
</evidence>
<dbReference type="AlphaFoldDB" id="A0A139SJ94"/>
<dbReference type="SUPFAM" id="SSF51419">
    <property type="entry name" value="PLP-binding barrel"/>
    <property type="match status" value="1"/>
</dbReference>
<protein>
    <recommendedName>
        <fullName evidence="3">YggS family pyridoxal phosphate enzyme</fullName>
    </recommendedName>
</protein>
<dbReference type="STRING" id="1548207.AXK11_07915"/>
<accession>A0A139SJ94</accession>
<dbReference type="Proteomes" id="UP000070058">
    <property type="component" value="Unassembled WGS sequence"/>
</dbReference>
<gene>
    <name evidence="1" type="ORF">AXK11_07915</name>
</gene>
<organism evidence="1 2">
    <name type="scientific">Cephaloticoccus primus</name>
    <dbReference type="NCBI Taxonomy" id="1548207"/>
    <lineage>
        <taxon>Bacteria</taxon>
        <taxon>Pseudomonadati</taxon>
        <taxon>Verrucomicrobiota</taxon>
        <taxon>Opitutia</taxon>
        <taxon>Opitutales</taxon>
        <taxon>Opitutaceae</taxon>
        <taxon>Cephaloticoccus</taxon>
    </lineage>
</organism>
<keyword evidence="2" id="KW-1185">Reference proteome</keyword>
<comment type="caution">
    <text evidence="1">The sequence shown here is derived from an EMBL/GenBank/DDBJ whole genome shotgun (WGS) entry which is preliminary data.</text>
</comment>
<dbReference type="EMBL" id="LSZQ01000059">
    <property type="protein sequence ID" value="KXU34648.1"/>
    <property type="molecule type" value="Genomic_DNA"/>
</dbReference>
<proteinExistence type="predicted"/>
<evidence type="ECO:0000313" key="2">
    <source>
        <dbReference type="Proteomes" id="UP000070058"/>
    </source>
</evidence>
<reference evidence="2" key="1">
    <citation type="submission" date="2016-02" db="EMBL/GenBank/DDBJ databases">
        <authorList>
            <person name="Sanders J.G."/>
            <person name="Lin J.Y."/>
            <person name="Wertz J.T."/>
            <person name="Russell J.A."/>
            <person name="Moreau C.S."/>
            <person name="Powell S."/>
        </authorList>
    </citation>
    <scope>NUCLEOTIDE SEQUENCE [LARGE SCALE GENOMIC DNA]</scope>
    <source>
        <strain evidence="2">CAG34</strain>
    </source>
</reference>
<dbReference type="InterPro" id="IPR029066">
    <property type="entry name" value="PLP-binding_barrel"/>
</dbReference>
<sequence length="76" mass="7681">MSAPDPASLSLSVAELGENLAAVQARINAACARSGRDPASVRLVPVSKAKSVEMLRAAYAAGAPAPDPEPNAEAPR</sequence>
<evidence type="ECO:0008006" key="3">
    <source>
        <dbReference type="Google" id="ProtNLM"/>
    </source>
</evidence>
<dbReference type="Gene3D" id="3.20.20.10">
    <property type="entry name" value="Alanine racemase"/>
    <property type="match status" value="1"/>
</dbReference>